<accession>A0ABD1CRG9</accession>
<dbReference type="PANTHER" id="PTHR19303">
    <property type="entry name" value="TRANSPOSON"/>
    <property type="match status" value="1"/>
</dbReference>
<dbReference type="InterPro" id="IPR004875">
    <property type="entry name" value="DDE_SF_endonuclease_dom"/>
</dbReference>
<dbReference type="InterPro" id="IPR007889">
    <property type="entry name" value="HTH_Psq"/>
</dbReference>
<keyword evidence="7" id="KW-1185">Reference proteome</keyword>
<evidence type="ECO:0000313" key="6">
    <source>
        <dbReference type="EMBL" id="KAL1379024.1"/>
    </source>
</evidence>
<feature type="region of interest" description="Disordered" evidence="4">
    <location>
        <begin position="524"/>
        <end position="590"/>
    </location>
</feature>
<dbReference type="SUPFAM" id="SSF46689">
    <property type="entry name" value="Homeodomain-like"/>
    <property type="match status" value="1"/>
</dbReference>
<comment type="subcellular location">
    <subcellularLocation>
        <location evidence="1">Nucleus</location>
    </subcellularLocation>
</comment>
<proteinExistence type="predicted"/>
<evidence type="ECO:0000256" key="4">
    <source>
        <dbReference type="SAM" id="MobiDB-lite"/>
    </source>
</evidence>
<evidence type="ECO:0000256" key="1">
    <source>
        <dbReference type="ARBA" id="ARBA00004123"/>
    </source>
</evidence>
<dbReference type="Pfam" id="PF05225">
    <property type="entry name" value="HTH_psq"/>
    <property type="match status" value="1"/>
</dbReference>
<gene>
    <name evidence="6" type="ORF">pipiens_015202</name>
</gene>
<dbReference type="PROSITE" id="PS51253">
    <property type="entry name" value="HTH_CENPB"/>
    <property type="match status" value="1"/>
</dbReference>
<dbReference type="Pfam" id="PF03184">
    <property type="entry name" value="DDE_1"/>
    <property type="match status" value="1"/>
</dbReference>
<dbReference type="EMBL" id="JBEHCU010009930">
    <property type="protein sequence ID" value="KAL1379024.1"/>
    <property type="molecule type" value="Genomic_DNA"/>
</dbReference>
<dbReference type="InterPro" id="IPR006600">
    <property type="entry name" value="HTH_CenpB_DNA-bd_dom"/>
</dbReference>
<feature type="compositionally biased region" description="Acidic residues" evidence="4">
    <location>
        <begin position="554"/>
        <end position="564"/>
    </location>
</feature>
<dbReference type="GO" id="GO:0003677">
    <property type="term" value="F:DNA binding"/>
    <property type="evidence" value="ECO:0007669"/>
    <property type="project" value="UniProtKB-KW"/>
</dbReference>
<dbReference type="PANTHER" id="PTHR19303:SF74">
    <property type="entry name" value="POGO TRANSPOSABLE ELEMENT WITH KRAB DOMAIN"/>
    <property type="match status" value="1"/>
</dbReference>
<reference evidence="6 7" key="1">
    <citation type="submission" date="2024-05" db="EMBL/GenBank/DDBJ databases">
        <title>Culex pipiens pipiens assembly and annotation.</title>
        <authorList>
            <person name="Alout H."/>
            <person name="Durand T."/>
        </authorList>
    </citation>
    <scope>NUCLEOTIDE SEQUENCE [LARGE SCALE GENOMIC DNA]</scope>
    <source>
        <strain evidence="6">HA-2024</strain>
        <tissue evidence="6">Whole body</tissue>
    </source>
</reference>
<organism evidence="6 7">
    <name type="scientific">Culex pipiens pipiens</name>
    <name type="common">Northern house mosquito</name>
    <dbReference type="NCBI Taxonomy" id="38569"/>
    <lineage>
        <taxon>Eukaryota</taxon>
        <taxon>Metazoa</taxon>
        <taxon>Ecdysozoa</taxon>
        <taxon>Arthropoda</taxon>
        <taxon>Hexapoda</taxon>
        <taxon>Insecta</taxon>
        <taxon>Pterygota</taxon>
        <taxon>Neoptera</taxon>
        <taxon>Endopterygota</taxon>
        <taxon>Diptera</taxon>
        <taxon>Nematocera</taxon>
        <taxon>Culicoidea</taxon>
        <taxon>Culicidae</taxon>
        <taxon>Culicinae</taxon>
        <taxon>Culicini</taxon>
        <taxon>Culex</taxon>
        <taxon>Culex</taxon>
    </lineage>
</organism>
<dbReference type="GO" id="GO:0005634">
    <property type="term" value="C:nucleus"/>
    <property type="evidence" value="ECO:0007669"/>
    <property type="project" value="UniProtKB-SubCell"/>
</dbReference>
<name>A0ABD1CRG9_CULPP</name>
<feature type="compositionally biased region" description="Basic and acidic residues" evidence="4">
    <location>
        <begin position="627"/>
        <end position="653"/>
    </location>
</feature>
<keyword evidence="2" id="KW-0238">DNA-binding</keyword>
<dbReference type="Gene3D" id="1.10.10.60">
    <property type="entry name" value="Homeodomain-like"/>
    <property type="match status" value="2"/>
</dbReference>
<dbReference type="Proteomes" id="UP001562425">
    <property type="component" value="Unassembled WGS sequence"/>
</dbReference>
<dbReference type="SMART" id="SM00674">
    <property type="entry name" value="CENPB"/>
    <property type="match status" value="1"/>
</dbReference>
<dbReference type="Pfam" id="PF03221">
    <property type="entry name" value="HTH_Tnp_Tc5"/>
    <property type="match status" value="1"/>
</dbReference>
<dbReference type="InterPro" id="IPR036397">
    <property type="entry name" value="RNaseH_sf"/>
</dbReference>
<dbReference type="InterPro" id="IPR050863">
    <property type="entry name" value="CenT-Element_Derived"/>
</dbReference>
<evidence type="ECO:0000256" key="3">
    <source>
        <dbReference type="ARBA" id="ARBA00023242"/>
    </source>
</evidence>
<evidence type="ECO:0000256" key="2">
    <source>
        <dbReference type="ARBA" id="ARBA00023125"/>
    </source>
</evidence>
<dbReference type="InterPro" id="IPR009057">
    <property type="entry name" value="Homeodomain-like_sf"/>
</dbReference>
<evidence type="ECO:0000259" key="5">
    <source>
        <dbReference type="PROSITE" id="PS51253"/>
    </source>
</evidence>
<evidence type="ECO:0000313" key="7">
    <source>
        <dbReference type="Proteomes" id="UP001562425"/>
    </source>
</evidence>
<protein>
    <recommendedName>
        <fullName evidence="5">HTH CENPB-type domain-containing protein</fullName>
    </recommendedName>
</protein>
<feature type="region of interest" description="Disordered" evidence="4">
    <location>
        <begin position="621"/>
        <end position="653"/>
    </location>
</feature>
<keyword evidence="3" id="KW-0539">Nucleus</keyword>
<dbReference type="Gene3D" id="3.30.420.10">
    <property type="entry name" value="Ribonuclease H-like superfamily/Ribonuclease H"/>
    <property type="match status" value="1"/>
</dbReference>
<sequence length="653" mass="74015">MEKNTKKYSEQDLSCAVAEVKEGKSTLRAAAKAHGIPKSTLEDRIKERWSTMPEGSRGAPTALSAEDEAFIVSWILQMAAAGFPVNERSLIVRVAEFAKNLGKEAAFQDGIPSRGWMARFLQRHPQLSRRTANIMSKKRVITKEDVRGWFAEVGGDLMSNEEYREALKDPSRVSNMDESPFCPVAKKQKVIAKKGTKHVPCTTPNNSRESYTVLMAGCADGKVAPPLIVFPYKERMPTEVTRSVPRGWGIGKTGSGWMNSIAFFEYISKIFYPWLLQQQVKFPVILFVDGHKSHATYETAKFCKDHQIVLICLLPNSTHVMQPLDVAFFAPLKAQWEFELKEWLLQKKCKGLLRTDFAPLLEKTLNAMGHKEESLVHGFRKCALVPFDVDAFDFSQLTDPADAPPNLTDMNRSKTEIVEIHPNSADLSGGQQLKESELLQTLNKRLSPTQFELFVQHRNKLSWCGPVEDSGLFYFWRNLMDEIEGPPDYLMLDSPFNEVMIDDAIYTEELSNELQEDKTSAACGDAFDADEDSGFESSMQITFPPQDGAAGDVDCPDENFEELDGQNRSQTDVKPAQSQQPKSKKRTYPSVATSDEWFRIYQEEEAEKLAVEEAKKLRIQQRAANKMQKEKEKQQRADERIKKKLDKEKCKKH</sequence>
<feature type="domain" description="HTH CENPB-type" evidence="5">
    <location>
        <begin position="55"/>
        <end position="130"/>
    </location>
</feature>
<comment type="caution">
    <text evidence="6">The sequence shown here is derived from an EMBL/GenBank/DDBJ whole genome shotgun (WGS) entry which is preliminary data.</text>
</comment>
<dbReference type="AlphaFoldDB" id="A0ABD1CRG9"/>